<keyword evidence="5" id="KW-1185">Reference proteome</keyword>
<dbReference type="InterPro" id="IPR002509">
    <property type="entry name" value="NODB_dom"/>
</dbReference>
<dbReference type="Proteomes" id="UP000240572">
    <property type="component" value="Unassembled WGS sequence"/>
</dbReference>
<sequence>MYLLQTPKLLRALSPSFAEWEMPVAASEPAVYLTFDDGPHPVATPFALEQLARYEAQATFFCVGKNVVEYPDLYDQVLAAGHSTGNHTHNHLKGWRTNTKAYIEDTMTASRFINSKLFRPPYGRIKRMQAVRLHEAGYRLIMWSLLSGDFDTGLSPQRCLENVVFNLKPGHIVVLHDSTKAWDRMSYVLPRILEHCKKNRWALKGL</sequence>
<dbReference type="PROSITE" id="PS51677">
    <property type="entry name" value="NODB"/>
    <property type="match status" value="1"/>
</dbReference>
<evidence type="ECO:0000259" key="3">
    <source>
        <dbReference type="PROSITE" id="PS51677"/>
    </source>
</evidence>
<evidence type="ECO:0000256" key="2">
    <source>
        <dbReference type="ARBA" id="ARBA00022801"/>
    </source>
</evidence>
<dbReference type="GO" id="GO:0046872">
    <property type="term" value="F:metal ion binding"/>
    <property type="evidence" value="ECO:0007669"/>
    <property type="project" value="UniProtKB-KW"/>
</dbReference>
<dbReference type="GO" id="GO:0016020">
    <property type="term" value="C:membrane"/>
    <property type="evidence" value="ECO:0007669"/>
    <property type="project" value="TreeGrafter"/>
</dbReference>
<dbReference type="GO" id="GO:0016810">
    <property type="term" value="F:hydrolase activity, acting on carbon-nitrogen (but not peptide) bonds"/>
    <property type="evidence" value="ECO:0007669"/>
    <property type="project" value="InterPro"/>
</dbReference>
<proteinExistence type="predicted"/>
<accession>A0A2P8DAZ4</accession>
<dbReference type="PANTHER" id="PTHR10587">
    <property type="entry name" value="GLYCOSYL TRANSFERASE-RELATED"/>
    <property type="match status" value="1"/>
</dbReference>
<dbReference type="GO" id="GO:0005975">
    <property type="term" value="P:carbohydrate metabolic process"/>
    <property type="evidence" value="ECO:0007669"/>
    <property type="project" value="InterPro"/>
</dbReference>
<comment type="caution">
    <text evidence="4">The sequence shown here is derived from an EMBL/GenBank/DDBJ whole genome shotgun (WGS) entry which is preliminary data.</text>
</comment>
<keyword evidence="1" id="KW-0479">Metal-binding</keyword>
<dbReference type="EMBL" id="PYGD01000001">
    <property type="protein sequence ID" value="PSK94394.1"/>
    <property type="molecule type" value="Genomic_DNA"/>
</dbReference>
<name>A0A2P8DAZ4_9BACT</name>
<dbReference type="InterPro" id="IPR011330">
    <property type="entry name" value="Glyco_hydro/deAcase_b/a-brl"/>
</dbReference>
<dbReference type="InterPro" id="IPR050248">
    <property type="entry name" value="Polysacc_deacetylase_ArnD"/>
</dbReference>
<gene>
    <name evidence="4" type="ORF">B0I18_101549</name>
</gene>
<keyword evidence="2" id="KW-0378">Hydrolase</keyword>
<dbReference type="AlphaFoldDB" id="A0A2P8DAZ4"/>
<evidence type="ECO:0000256" key="1">
    <source>
        <dbReference type="ARBA" id="ARBA00022723"/>
    </source>
</evidence>
<dbReference type="RefSeq" id="WP_106521100.1">
    <property type="nucleotide sequence ID" value="NZ_PYGD01000001.1"/>
</dbReference>
<evidence type="ECO:0000313" key="5">
    <source>
        <dbReference type="Proteomes" id="UP000240572"/>
    </source>
</evidence>
<reference evidence="4 5" key="1">
    <citation type="submission" date="2018-03" db="EMBL/GenBank/DDBJ databases">
        <title>Genomic Encyclopedia of Type Strains, Phase III (KMG-III): the genomes of soil and plant-associated and newly described type strains.</title>
        <authorList>
            <person name="Whitman W."/>
        </authorList>
    </citation>
    <scope>NUCLEOTIDE SEQUENCE [LARGE SCALE GENOMIC DNA]</scope>
    <source>
        <strain evidence="4 5">CGMCC 1.12700</strain>
    </source>
</reference>
<dbReference type="PANTHER" id="PTHR10587:SF133">
    <property type="entry name" value="CHITIN DEACETYLASE 1-RELATED"/>
    <property type="match status" value="1"/>
</dbReference>
<organism evidence="4 5">
    <name type="scientific">Taibaiella chishuiensis</name>
    <dbReference type="NCBI Taxonomy" id="1434707"/>
    <lineage>
        <taxon>Bacteria</taxon>
        <taxon>Pseudomonadati</taxon>
        <taxon>Bacteroidota</taxon>
        <taxon>Chitinophagia</taxon>
        <taxon>Chitinophagales</taxon>
        <taxon>Chitinophagaceae</taxon>
        <taxon>Taibaiella</taxon>
    </lineage>
</organism>
<dbReference type="Pfam" id="PF01522">
    <property type="entry name" value="Polysacc_deac_1"/>
    <property type="match status" value="1"/>
</dbReference>
<protein>
    <submittedName>
        <fullName evidence="4">Peptidoglycan/xylan/chitin deacetylase (PgdA/CDA1 family)</fullName>
    </submittedName>
</protein>
<evidence type="ECO:0000313" key="4">
    <source>
        <dbReference type="EMBL" id="PSK94394.1"/>
    </source>
</evidence>
<feature type="domain" description="NodB homology" evidence="3">
    <location>
        <begin position="29"/>
        <end position="206"/>
    </location>
</feature>
<dbReference type="Gene3D" id="3.20.20.370">
    <property type="entry name" value="Glycoside hydrolase/deacetylase"/>
    <property type="match status" value="1"/>
</dbReference>
<dbReference type="SUPFAM" id="SSF88713">
    <property type="entry name" value="Glycoside hydrolase/deacetylase"/>
    <property type="match status" value="1"/>
</dbReference>
<dbReference type="OrthoDB" id="9812065at2"/>